<accession>B8FEB6</accession>
<protein>
    <submittedName>
        <fullName evidence="1">Uncharacterized protein</fullName>
    </submittedName>
</protein>
<gene>
    <name evidence="1" type="ordered locus">Dalk_5227</name>
</gene>
<evidence type="ECO:0000313" key="2">
    <source>
        <dbReference type="Proteomes" id="UP000000739"/>
    </source>
</evidence>
<dbReference type="KEGG" id="dal:Dalk_5227"/>
<reference evidence="1 2" key="1">
    <citation type="journal article" date="2012" name="Environ. Microbiol.">
        <title>The genome sequence of Desulfatibacillum alkenivorans AK-01: a blueprint for anaerobic alkane oxidation.</title>
        <authorList>
            <person name="Callaghan A.V."/>
            <person name="Morris B.E."/>
            <person name="Pereira I.A."/>
            <person name="McInerney M.J."/>
            <person name="Austin R.N."/>
            <person name="Groves J.T."/>
            <person name="Kukor J.J."/>
            <person name="Suflita J.M."/>
            <person name="Young L.Y."/>
            <person name="Zylstra G.J."/>
            <person name="Wawrik B."/>
        </authorList>
    </citation>
    <scope>NUCLEOTIDE SEQUENCE [LARGE SCALE GENOMIC DNA]</scope>
    <source>
        <strain evidence="1 2">AK-01</strain>
    </source>
</reference>
<dbReference type="AlphaFoldDB" id="B8FEB6"/>
<dbReference type="Proteomes" id="UP000000739">
    <property type="component" value="Chromosome"/>
</dbReference>
<organism evidence="1 2">
    <name type="scientific">Desulfatibacillum aliphaticivorans</name>
    <dbReference type="NCBI Taxonomy" id="218208"/>
    <lineage>
        <taxon>Bacteria</taxon>
        <taxon>Pseudomonadati</taxon>
        <taxon>Thermodesulfobacteriota</taxon>
        <taxon>Desulfobacteria</taxon>
        <taxon>Desulfobacterales</taxon>
        <taxon>Desulfatibacillaceae</taxon>
        <taxon>Desulfatibacillum</taxon>
    </lineage>
</organism>
<sequence>MSEITNTGNSQGGTRLEIRDVLKEIADRTSKIQWSLNGLGAVCEAGGDDIGLVGTDLVNVGSLIKLLGEQVADVYSIACNAVPK</sequence>
<dbReference type="EMBL" id="CP001322">
    <property type="protein sequence ID" value="ACL06897.1"/>
    <property type="molecule type" value="Genomic_DNA"/>
</dbReference>
<proteinExistence type="predicted"/>
<name>B8FEB6_DESAL</name>
<dbReference type="RefSeq" id="WP_015949933.1">
    <property type="nucleotide sequence ID" value="NC_011768.1"/>
</dbReference>
<evidence type="ECO:0000313" key="1">
    <source>
        <dbReference type="EMBL" id="ACL06897.1"/>
    </source>
</evidence>
<dbReference type="HOGENOM" id="CLU_2522085_0_0_7"/>
<keyword evidence="2" id="KW-1185">Reference proteome</keyword>